<dbReference type="Gene3D" id="1.10.260.40">
    <property type="entry name" value="lambda repressor-like DNA-binding domains"/>
    <property type="match status" value="1"/>
</dbReference>
<protein>
    <submittedName>
        <fullName evidence="5">LacI family DNA-binding transcriptional regulator</fullName>
    </submittedName>
</protein>
<dbReference type="InterPro" id="IPR028082">
    <property type="entry name" value="Peripla_BP_I"/>
</dbReference>
<dbReference type="AlphaFoldDB" id="A0AAW7XI49"/>
<dbReference type="CDD" id="cd01392">
    <property type="entry name" value="HTH_LacI"/>
    <property type="match status" value="1"/>
</dbReference>
<dbReference type="InterPro" id="IPR010982">
    <property type="entry name" value="Lambda_DNA-bd_dom_sf"/>
</dbReference>
<comment type="caution">
    <text evidence="5">The sequence shown here is derived from an EMBL/GenBank/DDBJ whole genome shotgun (WGS) entry which is preliminary data.</text>
</comment>
<dbReference type="Pfam" id="PF00356">
    <property type="entry name" value="LacI"/>
    <property type="match status" value="1"/>
</dbReference>
<dbReference type="PROSITE" id="PS00356">
    <property type="entry name" value="HTH_LACI_1"/>
    <property type="match status" value="1"/>
</dbReference>
<dbReference type="InterPro" id="IPR000843">
    <property type="entry name" value="HTH_LacI"/>
</dbReference>
<dbReference type="RefSeq" id="WP_303550297.1">
    <property type="nucleotide sequence ID" value="NZ_JAUOPG010000006.1"/>
</dbReference>
<gene>
    <name evidence="5" type="ORF">Q4490_10050</name>
</gene>
<evidence type="ECO:0000256" key="1">
    <source>
        <dbReference type="ARBA" id="ARBA00023015"/>
    </source>
</evidence>
<dbReference type="InterPro" id="IPR025997">
    <property type="entry name" value="SBP_2_dom"/>
</dbReference>
<proteinExistence type="predicted"/>
<dbReference type="PROSITE" id="PS50932">
    <property type="entry name" value="HTH_LACI_2"/>
    <property type="match status" value="1"/>
</dbReference>
<evidence type="ECO:0000259" key="4">
    <source>
        <dbReference type="PROSITE" id="PS50932"/>
    </source>
</evidence>
<accession>A0AAW7XI49</accession>
<dbReference type="SUPFAM" id="SSF47413">
    <property type="entry name" value="lambda repressor-like DNA-binding domains"/>
    <property type="match status" value="1"/>
</dbReference>
<evidence type="ECO:0000256" key="3">
    <source>
        <dbReference type="ARBA" id="ARBA00023163"/>
    </source>
</evidence>
<organism evidence="5 6">
    <name type="scientific">Neptunomonas phycophila</name>
    <dbReference type="NCBI Taxonomy" id="1572645"/>
    <lineage>
        <taxon>Bacteria</taxon>
        <taxon>Pseudomonadati</taxon>
        <taxon>Pseudomonadota</taxon>
        <taxon>Gammaproteobacteria</taxon>
        <taxon>Oceanospirillales</taxon>
        <taxon>Oceanospirillaceae</taxon>
        <taxon>Neptunomonas</taxon>
    </lineage>
</organism>
<dbReference type="GO" id="GO:0000976">
    <property type="term" value="F:transcription cis-regulatory region binding"/>
    <property type="evidence" value="ECO:0007669"/>
    <property type="project" value="TreeGrafter"/>
</dbReference>
<name>A0AAW7XI49_9GAMM</name>
<dbReference type="Pfam" id="PF13407">
    <property type="entry name" value="Peripla_BP_4"/>
    <property type="match status" value="1"/>
</dbReference>
<evidence type="ECO:0000256" key="2">
    <source>
        <dbReference type="ARBA" id="ARBA00023125"/>
    </source>
</evidence>
<evidence type="ECO:0000313" key="5">
    <source>
        <dbReference type="EMBL" id="MDO6453906.1"/>
    </source>
</evidence>
<keyword evidence="3" id="KW-0804">Transcription</keyword>
<keyword evidence="1" id="KW-0805">Transcription regulation</keyword>
<dbReference type="PANTHER" id="PTHR30146">
    <property type="entry name" value="LACI-RELATED TRANSCRIPTIONAL REPRESSOR"/>
    <property type="match status" value="1"/>
</dbReference>
<reference evidence="5" key="1">
    <citation type="submission" date="2023-07" db="EMBL/GenBank/DDBJ databases">
        <title>Genome content predicts the carbon catabolic preferences of heterotrophic bacteria.</title>
        <authorList>
            <person name="Gralka M."/>
        </authorList>
    </citation>
    <scope>NUCLEOTIDE SEQUENCE</scope>
    <source>
        <strain evidence="5">I2M16</strain>
    </source>
</reference>
<dbReference type="Gene3D" id="3.40.50.2300">
    <property type="match status" value="2"/>
</dbReference>
<dbReference type="PRINTS" id="PR00036">
    <property type="entry name" value="HTHLACI"/>
</dbReference>
<evidence type="ECO:0000313" key="6">
    <source>
        <dbReference type="Proteomes" id="UP001169862"/>
    </source>
</evidence>
<dbReference type="GO" id="GO:0055085">
    <property type="term" value="P:transmembrane transport"/>
    <property type="evidence" value="ECO:0007669"/>
    <property type="project" value="UniProtKB-ARBA"/>
</dbReference>
<dbReference type="GO" id="GO:0003700">
    <property type="term" value="F:DNA-binding transcription factor activity"/>
    <property type="evidence" value="ECO:0007669"/>
    <property type="project" value="TreeGrafter"/>
</dbReference>
<dbReference type="PANTHER" id="PTHR30146:SF152">
    <property type="entry name" value="TRANSCRIPTIONAL REGULATORY PROTEIN"/>
    <property type="match status" value="1"/>
</dbReference>
<dbReference type="EMBL" id="JAUOPG010000006">
    <property type="protein sequence ID" value="MDO6453906.1"/>
    <property type="molecule type" value="Genomic_DNA"/>
</dbReference>
<dbReference type="SMART" id="SM00354">
    <property type="entry name" value="HTH_LACI"/>
    <property type="match status" value="1"/>
</dbReference>
<sequence>MSKRPTIHDLAKAAGVSAATVDRVLNSRSRVREATAQRVLMAAEDIGYHAAGLLKQRYQATRPHKRLAILLQRSNDFFYQAFGQAFKQAISEERLFHWEADIIFMDEVSPSFINEQLSLANQTADAIAIVTIDHSIINQKIDEIRALGKPVITLLSELSNHNCTSHIGLDNRKAGRSAAWALSRLTKQPGEIGILLGTHRYHNQEIAEISFISYFREINQGFTLLPSIINLDDERLAAEATAQLLADHPNLVGIYSAGGGVKGMLRSLRAEPRGKDLVVVCNELMPETRQALTDGYVDLVLSTPIDKLAHQTIQMFSKALSNRSEPRFAPVLVPAEIYMRENI</sequence>
<dbReference type="SUPFAM" id="SSF53822">
    <property type="entry name" value="Periplasmic binding protein-like I"/>
    <property type="match status" value="1"/>
</dbReference>
<dbReference type="Proteomes" id="UP001169862">
    <property type="component" value="Unassembled WGS sequence"/>
</dbReference>
<keyword evidence="2 5" id="KW-0238">DNA-binding</keyword>
<dbReference type="CDD" id="cd06307">
    <property type="entry name" value="PBP1_sugar_binding"/>
    <property type="match status" value="1"/>
</dbReference>
<feature type="domain" description="HTH lacI-type" evidence="4">
    <location>
        <begin position="5"/>
        <end position="56"/>
    </location>
</feature>